<name>C6HLB7_AJECH</name>
<accession>C6HLB7</accession>
<evidence type="ECO:0000313" key="1">
    <source>
        <dbReference type="EMBL" id="EER39054.1"/>
    </source>
</evidence>
<dbReference type="AlphaFoldDB" id="C6HLB7"/>
<protein>
    <submittedName>
        <fullName evidence="1">Uncharacterized protein</fullName>
    </submittedName>
</protein>
<sequence>MPPRGKCAQKALDLKRGLPPTADSIASVDRRARCDNTIYKFVGHAPSHAIMLAVAAELRSISLTDVSFFAWRLVLREADGLRTRMTEVAASKGMACSSKVLESCPQRWLAFSIIEP</sequence>
<proteinExistence type="predicted"/>
<reference evidence="2" key="1">
    <citation type="submission" date="2009-05" db="EMBL/GenBank/DDBJ databases">
        <title>The genome sequence of Ajellomyces capsulatus strain H143.</title>
        <authorList>
            <person name="Champion M."/>
            <person name="Cuomo C.A."/>
            <person name="Ma L.-J."/>
            <person name="Henn M.R."/>
            <person name="Sil A."/>
            <person name="Goldman B."/>
            <person name="Young S.K."/>
            <person name="Kodira C.D."/>
            <person name="Zeng Q."/>
            <person name="Koehrsen M."/>
            <person name="Alvarado L."/>
            <person name="Berlin A.M."/>
            <person name="Borenstein D."/>
            <person name="Chen Z."/>
            <person name="Engels R."/>
            <person name="Freedman E."/>
            <person name="Gellesch M."/>
            <person name="Goldberg J."/>
            <person name="Griggs A."/>
            <person name="Gujja S."/>
            <person name="Heiman D.I."/>
            <person name="Hepburn T.A."/>
            <person name="Howarth C."/>
            <person name="Jen D."/>
            <person name="Larson L."/>
            <person name="Lewis B."/>
            <person name="Mehta T."/>
            <person name="Park D."/>
            <person name="Pearson M."/>
            <person name="Roberts A."/>
            <person name="Saif S."/>
            <person name="Shea T.D."/>
            <person name="Shenoy N."/>
            <person name="Sisk P."/>
            <person name="Stolte C."/>
            <person name="Sykes S."/>
            <person name="Walk T."/>
            <person name="White J."/>
            <person name="Yandava C."/>
            <person name="Klein B."/>
            <person name="McEwen J.G."/>
            <person name="Puccia R."/>
            <person name="Goldman G.H."/>
            <person name="Felipe M.S."/>
            <person name="Nino-Vega G."/>
            <person name="San-Blas G."/>
            <person name="Taylor J.W."/>
            <person name="Mendoza L."/>
            <person name="Galagan J.E."/>
            <person name="Nusbaum C."/>
            <person name="Birren B.W."/>
        </authorList>
    </citation>
    <scope>NUCLEOTIDE SEQUENCE [LARGE SCALE GENOMIC DNA]</scope>
    <source>
        <strain evidence="2">H143</strain>
    </source>
</reference>
<dbReference type="Proteomes" id="UP000002624">
    <property type="component" value="Unassembled WGS sequence"/>
</dbReference>
<gene>
    <name evidence="1" type="ORF">HCDG_06998</name>
</gene>
<evidence type="ECO:0000313" key="2">
    <source>
        <dbReference type="Proteomes" id="UP000002624"/>
    </source>
</evidence>
<dbReference type="HOGENOM" id="CLU_2096148_0_0_1"/>
<organism evidence="1 2">
    <name type="scientific">Ajellomyces capsulatus (strain H143)</name>
    <name type="common">Darling's disease fungus</name>
    <name type="synonym">Histoplasma capsulatum</name>
    <dbReference type="NCBI Taxonomy" id="544712"/>
    <lineage>
        <taxon>Eukaryota</taxon>
        <taxon>Fungi</taxon>
        <taxon>Dikarya</taxon>
        <taxon>Ascomycota</taxon>
        <taxon>Pezizomycotina</taxon>
        <taxon>Eurotiomycetes</taxon>
        <taxon>Eurotiomycetidae</taxon>
        <taxon>Onygenales</taxon>
        <taxon>Ajellomycetaceae</taxon>
        <taxon>Histoplasma</taxon>
    </lineage>
</organism>
<dbReference type="VEuPathDB" id="FungiDB:HCDG_06998"/>
<dbReference type="EMBL" id="GG692430">
    <property type="protein sequence ID" value="EER39054.1"/>
    <property type="molecule type" value="Genomic_DNA"/>
</dbReference>